<dbReference type="GO" id="GO:0004497">
    <property type="term" value="F:monooxygenase activity"/>
    <property type="evidence" value="ECO:0007669"/>
    <property type="project" value="UniProtKB-KW"/>
</dbReference>
<dbReference type="InterPro" id="IPR002401">
    <property type="entry name" value="Cyt_P450_E_grp-I"/>
</dbReference>
<dbReference type="PROSITE" id="PS00086">
    <property type="entry name" value="CYTOCHROME_P450"/>
    <property type="match status" value="1"/>
</dbReference>
<gene>
    <name evidence="7" type="ORF">NLI96_g10112</name>
</gene>
<dbReference type="PRINTS" id="PR00463">
    <property type="entry name" value="EP450I"/>
</dbReference>
<keyword evidence="4 5" id="KW-0349">Heme</keyword>
<comment type="cofactor">
    <cofactor evidence="4">
        <name>heme</name>
        <dbReference type="ChEBI" id="CHEBI:30413"/>
    </cofactor>
</comment>
<dbReference type="AlphaFoldDB" id="A0AAD5UVQ8"/>
<feature type="binding site" description="axial binding residue" evidence="4">
    <location>
        <position position="496"/>
    </location>
    <ligand>
        <name>heme</name>
        <dbReference type="ChEBI" id="CHEBI:30413"/>
    </ligand>
    <ligandPart>
        <name>Fe</name>
        <dbReference type="ChEBI" id="CHEBI:18248"/>
    </ligandPart>
</feature>
<keyword evidence="2 4" id="KW-0479">Metal-binding</keyword>
<dbReference type="InterPro" id="IPR036396">
    <property type="entry name" value="Cyt_P450_sf"/>
</dbReference>
<dbReference type="SUPFAM" id="SSF48264">
    <property type="entry name" value="Cytochrome P450"/>
    <property type="match status" value="1"/>
</dbReference>
<keyword evidence="8" id="KW-1185">Reference proteome</keyword>
<protein>
    <recommendedName>
        <fullName evidence="9">Cytochrome P450</fullName>
    </recommendedName>
</protein>
<dbReference type="PANTHER" id="PTHR24291:SF175">
    <property type="entry name" value="CYTOCHROME P450"/>
    <property type="match status" value="1"/>
</dbReference>
<proteinExistence type="inferred from homology"/>
<dbReference type="Gene3D" id="1.10.630.10">
    <property type="entry name" value="Cytochrome P450"/>
    <property type="match status" value="1"/>
</dbReference>
<evidence type="ECO:0000256" key="3">
    <source>
        <dbReference type="ARBA" id="ARBA00023004"/>
    </source>
</evidence>
<keyword evidence="3 4" id="KW-0408">Iron</keyword>
<dbReference type="PRINTS" id="PR00385">
    <property type="entry name" value="P450"/>
</dbReference>
<evidence type="ECO:0000313" key="8">
    <source>
        <dbReference type="Proteomes" id="UP001212997"/>
    </source>
</evidence>
<evidence type="ECO:0000313" key="7">
    <source>
        <dbReference type="EMBL" id="KAJ3477945.1"/>
    </source>
</evidence>
<evidence type="ECO:0000256" key="5">
    <source>
        <dbReference type="RuleBase" id="RU000461"/>
    </source>
</evidence>
<sequence length="531" mass="59410">MFDVWTGFLSLGLALALLLLFALVHLVFVGPRSNPLRTLPGPPSKLFDNSHMILTMDPVRSPRTHAQFVKEYGRSVHIRGPLPPWQSRALITSLIGCGMLAAEGQVHKRQRRVATPAFSIQNLRALVPLVFSKGVTLKNKWGSLIKECAKVGRITRREEVGRLVIGLAERRLMLLALLVTISIPSTLVVLCVLSRSTGFDYQFNAVENGENELFRAYKEMFEIGVSQQSGSWRSALAVYIPYHDVLFPDQAERHIKKCRAVIERIAGGLIQEKKRKISEAEKVGSTYQARDLLTLLLKSNQSVDIAPSQRISDEDILNNINTFMFAGSDTTSLSITWTLLLMALFPSIQSKLRNECLSVLPSAPLESLSQEDIESLYNIISELPYLDKVARESLRLIPPLHSSIRVATRDDEIPTSSPIKFRQPDGTIHEETRPIKIAKGSFIHIPVEAFNLDKEIWGESAWSFIPDRWDNLPEAVSSQPGLYSNLLTFSAGPRSCIGQKFSIIEMKSFLFILLSNFVFTQSDDKIGKANV</sequence>
<dbReference type="InterPro" id="IPR050196">
    <property type="entry name" value="Cytochrome_P450_Monoox"/>
</dbReference>
<keyword evidence="6" id="KW-1133">Transmembrane helix</keyword>
<name>A0AAD5UVQ8_9APHY</name>
<reference evidence="7" key="1">
    <citation type="submission" date="2022-07" db="EMBL/GenBank/DDBJ databases">
        <title>Genome Sequence of Physisporinus lineatus.</title>
        <authorList>
            <person name="Buettner E."/>
        </authorList>
    </citation>
    <scope>NUCLEOTIDE SEQUENCE</scope>
    <source>
        <strain evidence="7">VT162</strain>
    </source>
</reference>
<feature type="transmembrane region" description="Helical" evidence="6">
    <location>
        <begin position="172"/>
        <end position="195"/>
    </location>
</feature>
<comment type="caution">
    <text evidence="7">The sequence shown here is derived from an EMBL/GenBank/DDBJ whole genome shotgun (WGS) entry which is preliminary data.</text>
</comment>
<dbReference type="InterPro" id="IPR001128">
    <property type="entry name" value="Cyt_P450"/>
</dbReference>
<organism evidence="7 8">
    <name type="scientific">Meripilus lineatus</name>
    <dbReference type="NCBI Taxonomy" id="2056292"/>
    <lineage>
        <taxon>Eukaryota</taxon>
        <taxon>Fungi</taxon>
        <taxon>Dikarya</taxon>
        <taxon>Basidiomycota</taxon>
        <taxon>Agaricomycotina</taxon>
        <taxon>Agaricomycetes</taxon>
        <taxon>Polyporales</taxon>
        <taxon>Meripilaceae</taxon>
        <taxon>Meripilus</taxon>
    </lineage>
</organism>
<keyword evidence="6" id="KW-0472">Membrane</keyword>
<evidence type="ECO:0000256" key="1">
    <source>
        <dbReference type="ARBA" id="ARBA00010617"/>
    </source>
</evidence>
<dbReference type="GO" id="GO:0005506">
    <property type="term" value="F:iron ion binding"/>
    <property type="evidence" value="ECO:0007669"/>
    <property type="project" value="InterPro"/>
</dbReference>
<comment type="similarity">
    <text evidence="1 5">Belongs to the cytochrome P450 family.</text>
</comment>
<dbReference type="InterPro" id="IPR017972">
    <property type="entry name" value="Cyt_P450_CS"/>
</dbReference>
<dbReference type="GO" id="GO:0016705">
    <property type="term" value="F:oxidoreductase activity, acting on paired donors, with incorporation or reduction of molecular oxygen"/>
    <property type="evidence" value="ECO:0007669"/>
    <property type="project" value="InterPro"/>
</dbReference>
<dbReference type="Proteomes" id="UP001212997">
    <property type="component" value="Unassembled WGS sequence"/>
</dbReference>
<dbReference type="PANTHER" id="PTHR24291">
    <property type="entry name" value="CYTOCHROME P450 FAMILY 4"/>
    <property type="match status" value="1"/>
</dbReference>
<accession>A0AAD5UVQ8</accession>
<dbReference type="Pfam" id="PF00067">
    <property type="entry name" value="p450"/>
    <property type="match status" value="1"/>
</dbReference>
<keyword evidence="5" id="KW-0560">Oxidoreductase</keyword>
<keyword evidence="6" id="KW-0812">Transmembrane</keyword>
<evidence type="ECO:0000256" key="2">
    <source>
        <dbReference type="ARBA" id="ARBA00022723"/>
    </source>
</evidence>
<evidence type="ECO:0008006" key="9">
    <source>
        <dbReference type="Google" id="ProtNLM"/>
    </source>
</evidence>
<dbReference type="GO" id="GO:0020037">
    <property type="term" value="F:heme binding"/>
    <property type="evidence" value="ECO:0007669"/>
    <property type="project" value="InterPro"/>
</dbReference>
<dbReference type="EMBL" id="JANAWD010000551">
    <property type="protein sequence ID" value="KAJ3477945.1"/>
    <property type="molecule type" value="Genomic_DNA"/>
</dbReference>
<evidence type="ECO:0000256" key="4">
    <source>
        <dbReference type="PIRSR" id="PIRSR602401-1"/>
    </source>
</evidence>
<keyword evidence="5" id="KW-0503">Monooxygenase</keyword>
<evidence type="ECO:0000256" key="6">
    <source>
        <dbReference type="SAM" id="Phobius"/>
    </source>
</evidence>